<dbReference type="InterPro" id="IPR046757">
    <property type="entry name" value="YL1_N"/>
</dbReference>
<accession>A0A9P4K2M7</accession>
<feature type="compositionally biased region" description="Acidic residues" evidence="1">
    <location>
        <begin position="113"/>
        <end position="128"/>
    </location>
</feature>
<name>A0A9P4K2M7_9PLEO</name>
<dbReference type="EMBL" id="ML986684">
    <property type="protein sequence ID" value="KAF2260315.1"/>
    <property type="molecule type" value="Genomic_DNA"/>
</dbReference>
<evidence type="ECO:0000256" key="1">
    <source>
        <dbReference type="SAM" id="MobiDB-lite"/>
    </source>
</evidence>
<evidence type="ECO:0000259" key="2">
    <source>
        <dbReference type="Pfam" id="PF05764"/>
    </source>
</evidence>
<feature type="compositionally biased region" description="Polar residues" evidence="1">
    <location>
        <begin position="1"/>
        <end position="14"/>
    </location>
</feature>
<reference evidence="4" key="1">
    <citation type="journal article" date="2020" name="Stud. Mycol.">
        <title>101 Dothideomycetes genomes: A test case for predicting lifestyles and emergence of pathogens.</title>
        <authorList>
            <person name="Haridas S."/>
            <person name="Albert R."/>
            <person name="Binder M."/>
            <person name="Bloem J."/>
            <person name="LaButti K."/>
            <person name="Salamov A."/>
            <person name="Andreopoulos B."/>
            <person name="Baker S."/>
            <person name="Barry K."/>
            <person name="Bills G."/>
            <person name="Bluhm B."/>
            <person name="Cannon C."/>
            <person name="Castanera R."/>
            <person name="Culley D."/>
            <person name="Daum C."/>
            <person name="Ezra D."/>
            <person name="Gonzalez J."/>
            <person name="Henrissat B."/>
            <person name="Kuo A."/>
            <person name="Liang C."/>
            <person name="Lipzen A."/>
            <person name="Lutzoni F."/>
            <person name="Magnuson J."/>
            <person name="Mondo S."/>
            <person name="Nolan M."/>
            <person name="Ohm R."/>
            <person name="Pangilinan J."/>
            <person name="Park H.-J."/>
            <person name="Ramirez L."/>
            <person name="Alfaro M."/>
            <person name="Sun H."/>
            <person name="Tritt A."/>
            <person name="Yoshinaga Y."/>
            <person name="Zwiers L.-H."/>
            <person name="Turgeon B."/>
            <person name="Goodwin S."/>
            <person name="Spatafora J."/>
            <person name="Crous P."/>
            <person name="Grigoriev I."/>
        </authorList>
    </citation>
    <scope>NUCLEOTIDE SEQUENCE [LARGE SCALE GENOMIC DNA]</scope>
    <source>
        <strain evidence="4">CBS 304.66</strain>
    </source>
</reference>
<feature type="compositionally biased region" description="Basic and acidic residues" evidence="1">
    <location>
        <begin position="38"/>
        <end position="48"/>
    </location>
</feature>
<feature type="compositionally biased region" description="Polar residues" evidence="1">
    <location>
        <begin position="158"/>
        <end position="178"/>
    </location>
</feature>
<feature type="domain" description="Vps72/YL1 N-terminal" evidence="2">
    <location>
        <begin position="65"/>
        <end position="190"/>
    </location>
</feature>
<evidence type="ECO:0000313" key="3">
    <source>
        <dbReference type="EMBL" id="KAF2260315.1"/>
    </source>
</evidence>
<proteinExistence type="predicted"/>
<feature type="region of interest" description="Disordered" evidence="1">
    <location>
        <begin position="1"/>
        <end position="199"/>
    </location>
</feature>
<sequence length="199" mass="21829">MDTSSTSLKSQSRYPSRRGRDSGKGAQNNSALDPVDSEIAKTVERATIIDEAGIQAEIVDSKSRRPRRLKAGNRMSELIARAAEEEDEDADDEEFTPNTTNDQDDVSSSKDDDGNEDSDGDSDTEEESLTQLLVPSKRTAGECGLLERANSPKRRNTPPVTVTSSRAASRQNKSNTPSGEPKKRITRTTISVKRETRRS</sequence>
<dbReference type="Pfam" id="PF05764">
    <property type="entry name" value="YL1"/>
    <property type="match status" value="1"/>
</dbReference>
<dbReference type="AlphaFoldDB" id="A0A9P4K2M7"/>
<evidence type="ECO:0000313" key="4">
    <source>
        <dbReference type="Proteomes" id="UP000800093"/>
    </source>
</evidence>
<gene>
    <name evidence="3" type="ORF">CC78DRAFT_536492</name>
</gene>
<protein>
    <recommendedName>
        <fullName evidence="2">Vps72/YL1 N-terminal domain-containing protein</fullName>
    </recommendedName>
</protein>
<keyword evidence="4" id="KW-1185">Reference proteome</keyword>
<dbReference type="Proteomes" id="UP000800093">
    <property type="component" value="Unassembled WGS sequence"/>
</dbReference>
<comment type="caution">
    <text evidence="3">The sequence shown here is derived from an EMBL/GenBank/DDBJ whole genome shotgun (WGS) entry which is preliminary data.</text>
</comment>
<organism evidence="3 4">
    <name type="scientific">Lojkania enalia</name>
    <dbReference type="NCBI Taxonomy" id="147567"/>
    <lineage>
        <taxon>Eukaryota</taxon>
        <taxon>Fungi</taxon>
        <taxon>Dikarya</taxon>
        <taxon>Ascomycota</taxon>
        <taxon>Pezizomycotina</taxon>
        <taxon>Dothideomycetes</taxon>
        <taxon>Pleosporomycetidae</taxon>
        <taxon>Pleosporales</taxon>
        <taxon>Pleosporales incertae sedis</taxon>
        <taxon>Lojkania</taxon>
    </lineage>
</organism>
<feature type="compositionally biased region" description="Acidic residues" evidence="1">
    <location>
        <begin position="84"/>
        <end position="95"/>
    </location>
</feature>